<feature type="domain" description="60S ribosomal export protein NMD3 OB-fold" evidence="9">
    <location>
        <begin position="310"/>
        <end position="395"/>
    </location>
</feature>
<feature type="domain" description="Nmd3 N-terminal" evidence="8">
    <location>
        <begin position="14"/>
        <end position="243"/>
    </location>
</feature>
<proteinExistence type="inferred from homology"/>
<comment type="caution">
    <text evidence="11">The sequence shown here is derived from an EMBL/GenBank/DDBJ whole genome shotgun (WGS) entry which is preliminary data.</text>
</comment>
<keyword evidence="12" id="KW-1185">Reference proteome</keyword>
<comment type="function">
    <text evidence="7">Acts as an adapter for the XPO1/CRM1-mediated export of the 60S ribosomal subunit.</text>
</comment>
<accession>A0AAV8UP80</accession>
<keyword evidence="5 7" id="KW-0653">Protein transport</keyword>
<evidence type="ECO:0000256" key="6">
    <source>
        <dbReference type="ARBA" id="ARBA00023242"/>
    </source>
</evidence>
<evidence type="ECO:0000256" key="3">
    <source>
        <dbReference type="ARBA" id="ARBA00022448"/>
    </source>
</evidence>
<feature type="domain" description="60S ribosomal export protein NMD3 SH3" evidence="10">
    <location>
        <begin position="246"/>
        <end position="293"/>
    </location>
</feature>
<dbReference type="InterPro" id="IPR048898">
    <property type="entry name" value="OB_NMD3"/>
</dbReference>
<dbReference type="InterPro" id="IPR039768">
    <property type="entry name" value="Nmd3"/>
</dbReference>
<evidence type="ECO:0000259" key="9">
    <source>
        <dbReference type="Pfam" id="PF21192"/>
    </source>
</evidence>
<evidence type="ECO:0000256" key="5">
    <source>
        <dbReference type="ARBA" id="ARBA00022927"/>
    </source>
</evidence>
<evidence type="ECO:0000313" key="11">
    <source>
        <dbReference type="EMBL" id="KAJ8903012.1"/>
    </source>
</evidence>
<organism evidence="11 12">
    <name type="scientific">Rhodosorus marinus</name>
    <dbReference type="NCBI Taxonomy" id="101924"/>
    <lineage>
        <taxon>Eukaryota</taxon>
        <taxon>Rhodophyta</taxon>
        <taxon>Stylonematophyceae</taxon>
        <taxon>Stylonematales</taxon>
        <taxon>Stylonemataceae</taxon>
        <taxon>Rhodosorus</taxon>
    </lineage>
</organism>
<keyword evidence="4 7" id="KW-0963">Cytoplasm</keyword>
<comment type="similarity">
    <text evidence="1 7">Belongs to the NMD3 family.</text>
</comment>
<dbReference type="EMBL" id="JAMWBK010000008">
    <property type="protein sequence ID" value="KAJ8903012.1"/>
    <property type="molecule type" value="Genomic_DNA"/>
</dbReference>
<dbReference type="GO" id="GO:0005737">
    <property type="term" value="C:cytoplasm"/>
    <property type="evidence" value="ECO:0007669"/>
    <property type="project" value="UniProtKB-SubCell"/>
</dbReference>
<evidence type="ECO:0000256" key="1">
    <source>
        <dbReference type="ARBA" id="ARBA00009794"/>
    </source>
</evidence>
<dbReference type="PANTHER" id="PTHR12746">
    <property type="entry name" value="NONSENSE-MEDIATED MRNA DECAY PROTEIN 3"/>
    <property type="match status" value="1"/>
</dbReference>
<keyword evidence="6 7" id="KW-0539">Nucleus</keyword>
<dbReference type="GO" id="GO:0000055">
    <property type="term" value="P:ribosomal large subunit export from nucleus"/>
    <property type="evidence" value="ECO:0007669"/>
    <property type="project" value="TreeGrafter"/>
</dbReference>
<dbReference type="Pfam" id="PF04981">
    <property type="entry name" value="NMD3"/>
    <property type="match status" value="1"/>
</dbReference>
<evidence type="ECO:0000259" key="10">
    <source>
        <dbReference type="Pfam" id="PF21193"/>
    </source>
</evidence>
<dbReference type="Proteomes" id="UP001157974">
    <property type="component" value="Unassembled WGS sequence"/>
</dbReference>
<dbReference type="GO" id="GO:0015031">
    <property type="term" value="P:protein transport"/>
    <property type="evidence" value="ECO:0007669"/>
    <property type="project" value="UniProtKB-KW"/>
</dbReference>
<dbReference type="AlphaFoldDB" id="A0AAV8UP80"/>
<protein>
    <recommendedName>
        <fullName evidence="2 7">60S ribosomal export protein NMD3</fullName>
    </recommendedName>
</protein>
<dbReference type="GO" id="GO:0043023">
    <property type="term" value="F:ribosomal large subunit binding"/>
    <property type="evidence" value="ECO:0007669"/>
    <property type="project" value="InterPro"/>
</dbReference>
<evidence type="ECO:0000256" key="7">
    <source>
        <dbReference type="RuleBase" id="RU364108"/>
    </source>
</evidence>
<dbReference type="PANTHER" id="PTHR12746:SF2">
    <property type="entry name" value="60S RIBOSOMAL EXPORT PROTEIN NMD3"/>
    <property type="match status" value="1"/>
</dbReference>
<evidence type="ECO:0000256" key="4">
    <source>
        <dbReference type="ARBA" id="ARBA00022490"/>
    </source>
</evidence>
<dbReference type="GO" id="GO:0005634">
    <property type="term" value="C:nucleus"/>
    <property type="evidence" value="ECO:0007669"/>
    <property type="project" value="UniProtKB-SubCell"/>
</dbReference>
<reference evidence="11 12" key="1">
    <citation type="journal article" date="2023" name="Nat. Commun.">
        <title>Origin of minicircular mitochondrial genomes in red algae.</title>
        <authorList>
            <person name="Lee Y."/>
            <person name="Cho C.H."/>
            <person name="Lee Y.M."/>
            <person name="Park S.I."/>
            <person name="Yang J.H."/>
            <person name="West J.A."/>
            <person name="Bhattacharya D."/>
            <person name="Yoon H.S."/>
        </authorList>
    </citation>
    <scope>NUCLEOTIDE SEQUENCE [LARGE SCALE GENOMIC DNA]</scope>
    <source>
        <strain evidence="11 12">CCMP1338</strain>
        <tissue evidence="11">Whole cell</tissue>
    </source>
</reference>
<comment type="subcellular location">
    <subcellularLocation>
        <location evidence="7">Cytoplasm</location>
    </subcellularLocation>
    <subcellularLocation>
        <location evidence="7">Nucleus</location>
    </subcellularLocation>
</comment>
<keyword evidence="3 7" id="KW-0813">Transport</keyword>
<sequence length="491" mass="55982">MEIGGETTRSMILCCHCGTPIEPNAANMCMNCIRGRVDITEGIPKKSTVYYCRQCARYLQPPKFWLVAELESKELLGLLIKRLRGLNKVKLIDASFKWTEPHSRRIIVRLTIQKEVFLNAILEDSFTVEFVVLYQQCERCRRDAAKIDAWQAVVQVRQKVEHKRSFMYLEQLILKHGAHEEALGIKQMSDGIDFFFISKSAALKFVSFLQQVMPIKHKSSEHLVSHDPKSNHFRYKYTFSVDIAPVCKDDLVCLPLKLSQSFGGLGPIVIVSRVSQSIVVTDPTSLRHAEIAPNVYWRYGFVSLMNSRQLVEYTILDVEHTGETSGRNQGAYITAAKSSDFGANDNVVLTRSHLGGHLSSGDISVGYDLKSANYNEALIEGHKHLELEDCVLVKKTYPRMNRRRRKWKLKSMVVDADEQVDRGNDREELDREQFLRELEQDPELRLGVNIYKDPAAEDAMTDAETNPDEYPDIPLDELIEGLNIEDGPDEE</sequence>
<evidence type="ECO:0000313" key="12">
    <source>
        <dbReference type="Proteomes" id="UP001157974"/>
    </source>
</evidence>
<dbReference type="InterPro" id="IPR048899">
    <property type="entry name" value="NMD_SH3"/>
</dbReference>
<dbReference type="InterPro" id="IPR007064">
    <property type="entry name" value="Nmd3_N"/>
</dbReference>
<dbReference type="Pfam" id="PF21193">
    <property type="entry name" value="NMD_SH3"/>
    <property type="match status" value="1"/>
</dbReference>
<evidence type="ECO:0000256" key="2">
    <source>
        <dbReference type="ARBA" id="ARBA00017035"/>
    </source>
</evidence>
<evidence type="ECO:0000259" key="8">
    <source>
        <dbReference type="Pfam" id="PF04981"/>
    </source>
</evidence>
<name>A0AAV8UP80_9RHOD</name>
<dbReference type="Pfam" id="PF21192">
    <property type="entry name" value="OB_NMD3"/>
    <property type="match status" value="1"/>
</dbReference>
<gene>
    <name evidence="11" type="ORF">NDN08_006328</name>
</gene>